<accession>A0A4R7ZW65</accession>
<reference evidence="2 3" key="1">
    <citation type="submission" date="2019-03" db="EMBL/GenBank/DDBJ databases">
        <title>Genomic Encyclopedia of Type Strains, Phase III (KMG-III): the genomes of soil and plant-associated and newly described type strains.</title>
        <authorList>
            <person name="Whitman W."/>
        </authorList>
    </citation>
    <scope>NUCLEOTIDE SEQUENCE [LARGE SCALE GENOMIC DNA]</scope>
    <source>
        <strain evidence="2 3">VKM Ac-2570</strain>
    </source>
</reference>
<dbReference type="InterPro" id="IPR016181">
    <property type="entry name" value="Acyl_CoA_acyltransferase"/>
</dbReference>
<evidence type="ECO:0000313" key="2">
    <source>
        <dbReference type="EMBL" id="TDW22202.1"/>
    </source>
</evidence>
<dbReference type="OrthoDB" id="3254236at2"/>
<dbReference type="GO" id="GO:0005840">
    <property type="term" value="C:ribosome"/>
    <property type="evidence" value="ECO:0007669"/>
    <property type="project" value="UniProtKB-KW"/>
</dbReference>
<dbReference type="PANTHER" id="PTHR43072">
    <property type="entry name" value="N-ACETYLTRANSFERASE"/>
    <property type="match status" value="1"/>
</dbReference>
<gene>
    <name evidence="2" type="ORF">EV650_1039</name>
</gene>
<comment type="caution">
    <text evidence="2">The sequence shown here is derived from an EMBL/GenBank/DDBJ whole genome shotgun (WGS) entry which is preliminary data.</text>
</comment>
<dbReference type="SUPFAM" id="SSF55729">
    <property type="entry name" value="Acyl-CoA N-acyltransferases (Nat)"/>
    <property type="match status" value="1"/>
</dbReference>
<dbReference type="Gene3D" id="3.40.630.30">
    <property type="match status" value="1"/>
</dbReference>
<organism evidence="2 3">
    <name type="scientific">Kribbella kalugense</name>
    <dbReference type="NCBI Taxonomy" id="2512221"/>
    <lineage>
        <taxon>Bacteria</taxon>
        <taxon>Bacillati</taxon>
        <taxon>Actinomycetota</taxon>
        <taxon>Actinomycetes</taxon>
        <taxon>Propionibacteriales</taxon>
        <taxon>Kribbellaceae</taxon>
        <taxon>Kribbella</taxon>
    </lineage>
</organism>
<protein>
    <submittedName>
        <fullName evidence="2">Ribosomal protein S18 acetylase RimI-like enzyme</fullName>
    </submittedName>
</protein>
<dbReference type="CDD" id="cd04301">
    <property type="entry name" value="NAT_SF"/>
    <property type="match status" value="1"/>
</dbReference>
<feature type="domain" description="N-acetyltransferase" evidence="1">
    <location>
        <begin position="20"/>
        <end position="176"/>
    </location>
</feature>
<keyword evidence="3" id="KW-1185">Reference proteome</keyword>
<dbReference type="InterPro" id="IPR000182">
    <property type="entry name" value="GNAT_dom"/>
</dbReference>
<dbReference type="PANTHER" id="PTHR43072:SF60">
    <property type="entry name" value="L-2,4-DIAMINOBUTYRIC ACID ACETYLTRANSFERASE"/>
    <property type="match status" value="1"/>
</dbReference>
<dbReference type="GO" id="GO:0016747">
    <property type="term" value="F:acyltransferase activity, transferring groups other than amino-acyl groups"/>
    <property type="evidence" value="ECO:0007669"/>
    <property type="project" value="InterPro"/>
</dbReference>
<dbReference type="PROSITE" id="PS51186">
    <property type="entry name" value="GNAT"/>
    <property type="match status" value="1"/>
</dbReference>
<evidence type="ECO:0000259" key="1">
    <source>
        <dbReference type="PROSITE" id="PS51186"/>
    </source>
</evidence>
<evidence type="ECO:0000313" key="3">
    <source>
        <dbReference type="Proteomes" id="UP000295447"/>
    </source>
</evidence>
<dbReference type="EMBL" id="SODF01000001">
    <property type="protein sequence ID" value="TDW22202.1"/>
    <property type="molecule type" value="Genomic_DNA"/>
</dbReference>
<dbReference type="Proteomes" id="UP000295447">
    <property type="component" value="Unassembled WGS sequence"/>
</dbReference>
<dbReference type="Pfam" id="PF00583">
    <property type="entry name" value="Acetyltransf_1"/>
    <property type="match status" value="1"/>
</dbReference>
<sequence>MSNFADYRPDAARQELSTTVEVRPARDEDLDACAELIVTRTGGPAAARRERLVADLQNPDRYTVVACVDDQVIGYAAVIHHELSPTDPPNTAPTGYYLIGLIVSKDWRRHGIGELLTGERMRWTAERADEIYYFANLENGAIRDLHQSSDFTEVTRDFTFPGAPLKPGTCALLRADLSGR</sequence>
<keyword evidence="2" id="KW-0689">Ribosomal protein</keyword>
<keyword evidence="2" id="KW-0687">Ribonucleoprotein</keyword>
<dbReference type="AlphaFoldDB" id="A0A4R7ZW65"/>
<dbReference type="RefSeq" id="WP_134115852.1">
    <property type="nucleotide sequence ID" value="NZ_SODF01000001.1"/>
</dbReference>
<proteinExistence type="predicted"/>
<name>A0A4R7ZW65_9ACTN</name>